<evidence type="ECO:0000313" key="3">
    <source>
        <dbReference type="Proteomes" id="UP000236724"/>
    </source>
</evidence>
<reference evidence="2 3" key="1">
    <citation type="submission" date="2016-10" db="EMBL/GenBank/DDBJ databases">
        <authorList>
            <person name="de Groot N.N."/>
        </authorList>
    </citation>
    <scope>NUCLEOTIDE SEQUENCE [LARGE SCALE GENOMIC DNA]</scope>
    <source>
        <strain evidence="2">MBHS1</strain>
    </source>
</reference>
<dbReference type="EMBL" id="FMSV02000059">
    <property type="protein sequence ID" value="SEH04537.1"/>
    <property type="molecule type" value="Genomic_DNA"/>
</dbReference>
<feature type="domain" description="DNA-binding protein H-NS-like C-terminal" evidence="1">
    <location>
        <begin position="66"/>
        <end position="110"/>
    </location>
</feature>
<dbReference type="GO" id="GO:0003677">
    <property type="term" value="F:DNA binding"/>
    <property type="evidence" value="ECO:0007669"/>
    <property type="project" value="InterPro"/>
</dbReference>
<accession>A0A1H6F301</accession>
<dbReference type="OrthoDB" id="5297879at2"/>
<protein>
    <submittedName>
        <fullName evidence="2">H-NS histone family protein</fullName>
    </submittedName>
</protein>
<dbReference type="InterPro" id="IPR037150">
    <property type="entry name" value="H-NS_C_dom_sf"/>
</dbReference>
<name>A0A1H6F301_9GAMM</name>
<keyword evidence="3" id="KW-1185">Reference proteome</keyword>
<dbReference type="AlphaFoldDB" id="A0A1H6F301"/>
<gene>
    <name evidence="2" type="ORF">MBHS_00384</name>
</gene>
<proteinExistence type="predicted"/>
<dbReference type="SUPFAM" id="SSF81273">
    <property type="entry name" value="H-NS histone-like proteins"/>
    <property type="match status" value="1"/>
</dbReference>
<dbReference type="InterPro" id="IPR027444">
    <property type="entry name" value="H-NS_C_dom"/>
</dbReference>
<dbReference type="Gene3D" id="4.10.430.10">
    <property type="entry name" value="Histone-like protein H-NS, C-terminal domain"/>
    <property type="match status" value="1"/>
</dbReference>
<evidence type="ECO:0000313" key="2">
    <source>
        <dbReference type="EMBL" id="SEH04537.1"/>
    </source>
</evidence>
<sequence>MSDLEKQLSGLAIDDLTMMQSRIKTLINQKKGNTKKDLLKQFKKMAKQVGLVIEEVVWADDKAPLGKKKKYVPKYQNPEDSNITWTGLGMKPRWVRAHLDTGGELEDLKIPGIE</sequence>
<dbReference type="SMART" id="SM00528">
    <property type="entry name" value="HNS"/>
    <property type="match status" value="1"/>
</dbReference>
<dbReference type="Pfam" id="PF00816">
    <property type="entry name" value="Histone_HNS"/>
    <property type="match status" value="1"/>
</dbReference>
<dbReference type="RefSeq" id="WP_103918592.1">
    <property type="nucleotide sequence ID" value="NZ_FMSV02000059.1"/>
</dbReference>
<evidence type="ECO:0000259" key="1">
    <source>
        <dbReference type="SMART" id="SM00528"/>
    </source>
</evidence>
<organism evidence="2 3">
    <name type="scientific">Candidatus Venteria ishoeyi</name>
    <dbReference type="NCBI Taxonomy" id="1899563"/>
    <lineage>
        <taxon>Bacteria</taxon>
        <taxon>Pseudomonadati</taxon>
        <taxon>Pseudomonadota</taxon>
        <taxon>Gammaproteobacteria</taxon>
        <taxon>Thiotrichales</taxon>
        <taxon>Thiotrichaceae</taxon>
        <taxon>Venteria</taxon>
    </lineage>
</organism>
<dbReference type="Proteomes" id="UP000236724">
    <property type="component" value="Unassembled WGS sequence"/>
</dbReference>